<proteinExistence type="predicted"/>
<dbReference type="PANTHER" id="PTHR10465:SF0">
    <property type="entry name" value="SARCALUMENIN"/>
    <property type="match status" value="1"/>
</dbReference>
<comment type="caution">
    <text evidence="7">The sequence shown here is derived from an EMBL/GenBank/DDBJ whole genome shotgun (WGS) entry which is preliminary data.</text>
</comment>
<dbReference type="GO" id="GO:0005741">
    <property type="term" value="C:mitochondrial outer membrane"/>
    <property type="evidence" value="ECO:0007669"/>
    <property type="project" value="TreeGrafter"/>
</dbReference>
<name>A0A9P8MSU3_9HYPO</name>
<dbReference type="GO" id="GO:0005525">
    <property type="term" value="F:GTP binding"/>
    <property type="evidence" value="ECO:0007669"/>
    <property type="project" value="UniProtKB-KW"/>
</dbReference>
<evidence type="ECO:0000256" key="2">
    <source>
        <dbReference type="ARBA" id="ARBA00022741"/>
    </source>
</evidence>
<protein>
    <submittedName>
        <fullName evidence="7">GTPase FZO1</fullName>
    </submittedName>
</protein>
<keyword evidence="5" id="KW-0472">Membrane</keyword>
<keyword evidence="2" id="KW-0547">Nucleotide-binding</keyword>
<accession>A0A9P8MSU3</accession>
<dbReference type="OrthoDB" id="9984778at2759"/>
<dbReference type="InterPro" id="IPR027094">
    <property type="entry name" value="Mitofusin_fam"/>
</dbReference>
<evidence type="ECO:0000256" key="1">
    <source>
        <dbReference type="ARBA" id="ARBA00004370"/>
    </source>
</evidence>
<keyword evidence="8" id="KW-1185">Reference proteome</keyword>
<dbReference type="GO" id="GO:0003924">
    <property type="term" value="F:GTPase activity"/>
    <property type="evidence" value="ECO:0007669"/>
    <property type="project" value="InterPro"/>
</dbReference>
<dbReference type="GeneID" id="68357884"/>
<feature type="compositionally biased region" description="Basic and acidic residues" evidence="6">
    <location>
        <begin position="9"/>
        <end position="18"/>
    </location>
</feature>
<keyword evidence="4" id="KW-0342">GTP-binding</keyword>
<keyword evidence="3" id="KW-0378">Hydrolase</keyword>
<dbReference type="PANTHER" id="PTHR10465">
    <property type="entry name" value="TRANSMEMBRANE GTPASE FZO1"/>
    <property type="match status" value="1"/>
</dbReference>
<organism evidence="7 8">
    <name type="scientific">Hirsutella rhossiliensis</name>
    <dbReference type="NCBI Taxonomy" id="111463"/>
    <lineage>
        <taxon>Eukaryota</taxon>
        <taxon>Fungi</taxon>
        <taxon>Dikarya</taxon>
        <taxon>Ascomycota</taxon>
        <taxon>Pezizomycotina</taxon>
        <taxon>Sordariomycetes</taxon>
        <taxon>Hypocreomycetidae</taxon>
        <taxon>Hypocreales</taxon>
        <taxon>Ophiocordycipitaceae</taxon>
        <taxon>Hirsutella</taxon>
    </lineage>
</organism>
<comment type="subcellular location">
    <subcellularLocation>
        <location evidence="1">Membrane</location>
    </subcellularLocation>
</comment>
<gene>
    <name evidence="7" type="ORF">HRG_08755</name>
</gene>
<dbReference type="GO" id="GO:0008053">
    <property type="term" value="P:mitochondrial fusion"/>
    <property type="evidence" value="ECO:0007669"/>
    <property type="project" value="TreeGrafter"/>
</dbReference>
<dbReference type="RefSeq" id="XP_044718113.1">
    <property type="nucleotide sequence ID" value="XM_044867226.1"/>
</dbReference>
<dbReference type="EMBL" id="JAIZPD010000010">
    <property type="protein sequence ID" value="KAH0960600.1"/>
    <property type="molecule type" value="Genomic_DNA"/>
</dbReference>
<dbReference type="AlphaFoldDB" id="A0A9P8MSU3"/>
<sequence>MPRPGPSERLVHAPKAETGRLGAGLPRTKIDCSPPPRLATACWRQAIPGLAAQAQTACRTQRRSAGDFNQFKTNLRGRYTTLPRNRIRNPRSTTTTDMVRHHRRRSFSFYGWILGKDAIASMLEEKIGACVRQLLALRERINDPLSKILVTGDVLNAKNSDLEEVHAATPQHACDVFTLQDLEQVVTDARYTQGKVFVNDLRTADESLLSNKEVVDNTLIDAPGLNHDTTHTTAVFARQEEIDVVVFVVSATNHFTKRDSLARQVDISIELQDFIDWQPLVSTGKFANAGMALTLATAVGGRLADLHGWLNPALMLARVVDNNSFRRLLVPGVLIAVIAATMAHILQQIPHAVPRRCAKYSGPRLRVSGVCLDRSVRDLEQRRDDMDKLHNDSHAALRYFGNLVRASTAEQNTVKEINLEAPPAC</sequence>
<evidence type="ECO:0000313" key="7">
    <source>
        <dbReference type="EMBL" id="KAH0960600.1"/>
    </source>
</evidence>
<evidence type="ECO:0000256" key="4">
    <source>
        <dbReference type="ARBA" id="ARBA00023134"/>
    </source>
</evidence>
<evidence type="ECO:0000256" key="5">
    <source>
        <dbReference type="ARBA" id="ARBA00023136"/>
    </source>
</evidence>
<evidence type="ECO:0000256" key="6">
    <source>
        <dbReference type="SAM" id="MobiDB-lite"/>
    </source>
</evidence>
<dbReference type="Proteomes" id="UP000824596">
    <property type="component" value="Unassembled WGS sequence"/>
</dbReference>
<feature type="region of interest" description="Disordered" evidence="6">
    <location>
        <begin position="1"/>
        <end position="29"/>
    </location>
</feature>
<reference evidence="7" key="1">
    <citation type="submission" date="2021-09" db="EMBL/GenBank/DDBJ databases">
        <title>A high-quality genome of the endoparasitic fungus Hirsutella rhossiliensis with a comparison of Hirsutella genomes reveals transposable elements contributing to genome size variation.</title>
        <authorList>
            <person name="Lin R."/>
            <person name="Jiao Y."/>
            <person name="Sun X."/>
            <person name="Ling J."/>
            <person name="Xie B."/>
            <person name="Cheng X."/>
        </authorList>
    </citation>
    <scope>NUCLEOTIDE SEQUENCE</scope>
    <source>
        <strain evidence="7">HR02</strain>
    </source>
</reference>
<evidence type="ECO:0000256" key="3">
    <source>
        <dbReference type="ARBA" id="ARBA00022801"/>
    </source>
</evidence>
<dbReference type="GO" id="GO:0051646">
    <property type="term" value="P:mitochondrion localization"/>
    <property type="evidence" value="ECO:0007669"/>
    <property type="project" value="TreeGrafter"/>
</dbReference>
<evidence type="ECO:0000313" key="8">
    <source>
        <dbReference type="Proteomes" id="UP000824596"/>
    </source>
</evidence>